<keyword evidence="3" id="KW-1185">Reference proteome</keyword>
<organism evidence="2 3">
    <name type="scientific">Clarias magur</name>
    <name type="common">Asian catfish</name>
    <name type="synonym">Macropteronotus magur</name>
    <dbReference type="NCBI Taxonomy" id="1594786"/>
    <lineage>
        <taxon>Eukaryota</taxon>
        <taxon>Metazoa</taxon>
        <taxon>Chordata</taxon>
        <taxon>Craniata</taxon>
        <taxon>Vertebrata</taxon>
        <taxon>Euteleostomi</taxon>
        <taxon>Actinopterygii</taxon>
        <taxon>Neopterygii</taxon>
        <taxon>Teleostei</taxon>
        <taxon>Ostariophysi</taxon>
        <taxon>Siluriformes</taxon>
        <taxon>Clariidae</taxon>
        <taxon>Clarias</taxon>
    </lineage>
</organism>
<accession>A0A8J4T4Y3</accession>
<protein>
    <submittedName>
        <fullName evidence="2">Cornifelin B-like</fullName>
    </submittedName>
</protein>
<dbReference type="Proteomes" id="UP000727407">
    <property type="component" value="Unassembled WGS sequence"/>
</dbReference>
<proteinExistence type="predicted"/>
<feature type="non-terminal residue" evidence="2">
    <location>
        <position position="1"/>
    </location>
</feature>
<gene>
    <name evidence="2" type="primary">ponzr10</name>
    <name evidence="2" type="ORF">DAT39_021627</name>
</gene>
<evidence type="ECO:0000313" key="2">
    <source>
        <dbReference type="EMBL" id="KAF5888668.1"/>
    </source>
</evidence>
<name>A0A8J4T4Y3_CLAMG</name>
<dbReference type="OrthoDB" id="1045822at2759"/>
<evidence type="ECO:0000256" key="1">
    <source>
        <dbReference type="SAM" id="Phobius"/>
    </source>
</evidence>
<dbReference type="EMBL" id="QNUK01000938">
    <property type="protein sequence ID" value="KAF5888668.1"/>
    <property type="molecule type" value="Genomic_DNA"/>
</dbReference>
<keyword evidence="1" id="KW-0472">Membrane</keyword>
<keyword evidence="1" id="KW-1133">Transmembrane helix</keyword>
<evidence type="ECO:0000313" key="3">
    <source>
        <dbReference type="Proteomes" id="UP000727407"/>
    </source>
</evidence>
<comment type="caution">
    <text evidence="2">The sequence shown here is derived from an EMBL/GenBank/DDBJ whole genome shotgun (WGS) entry which is preliminary data.</text>
</comment>
<dbReference type="AlphaFoldDB" id="A0A8J4T4Y3"/>
<feature type="transmembrane region" description="Helical" evidence="1">
    <location>
        <begin position="29"/>
        <end position="49"/>
    </location>
</feature>
<feature type="non-terminal residue" evidence="2">
    <location>
        <position position="62"/>
    </location>
</feature>
<sequence length="62" mass="6653">CFAFWCFPCFACRTSSEFGESLCLPLVDFLGPALVAATGVGVCVPPVTLSMRVAIRYKHGIP</sequence>
<keyword evidence="1" id="KW-0812">Transmembrane</keyword>
<reference evidence="2" key="1">
    <citation type="submission" date="2020-07" db="EMBL/GenBank/DDBJ databases">
        <title>Clarias magur genome sequencing, assembly and annotation.</title>
        <authorList>
            <person name="Kushwaha B."/>
            <person name="Kumar R."/>
            <person name="Das P."/>
            <person name="Joshi C.G."/>
            <person name="Kumar D."/>
            <person name="Nagpure N.S."/>
            <person name="Pandey M."/>
            <person name="Agarwal S."/>
            <person name="Srivastava S."/>
            <person name="Singh M."/>
            <person name="Sahoo L."/>
            <person name="Jayasankar P."/>
            <person name="Meher P.K."/>
            <person name="Koringa P.G."/>
            <person name="Iquebal M.A."/>
            <person name="Das S.P."/>
            <person name="Bit A."/>
            <person name="Patnaik S."/>
            <person name="Patel N."/>
            <person name="Shah T.M."/>
            <person name="Hinsu A."/>
            <person name="Jena J.K."/>
        </authorList>
    </citation>
    <scope>NUCLEOTIDE SEQUENCE</scope>
    <source>
        <strain evidence="2">CIFAMagur01</strain>
        <tissue evidence="2">Testis</tissue>
    </source>
</reference>